<dbReference type="Pfam" id="PF21783">
    <property type="entry name" value="YNCE"/>
    <property type="match status" value="1"/>
</dbReference>
<keyword evidence="5" id="KW-1185">Reference proteome</keyword>
<dbReference type="EMBL" id="FLMQ01000034">
    <property type="protein sequence ID" value="SBP86733.1"/>
    <property type="molecule type" value="Genomic_DNA"/>
</dbReference>
<dbReference type="PANTHER" id="PTHR47197:SF3">
    <property type="entry name" value="DIHYDRO-HEME D1 DEHYDROGENASE"/>
    <property type="match status" value="1"/>
</dbReference>
<accession>A0A238D0F1</accession>
<dbReference type="InterPro" id="IPR051200">
    <property type="entry name" value="Host-pathogen_enzymatic-act"/>
</dbReference>
<evidence type="ECO:0000313" key="4">
    <source>
        <dbReference type="EMBL" id="SBP86733.1"/>
    </source>
</evidence>
<evidence type="ECO:0000313" key="5">
    <source>
        <dbReference type="Proteomes" id="UP000214566"/>
    </source>
</evidence>
<keyword evidence="2" id="KW-0732">Signal</keyword>
<dbReference type="PANTHER" id="PTHR47197">
    <property type="entry name" value="PROTEIN NIRF"/>
    <property type="match status" value="1"/>
</dbReference>
<dbReference type="InterPro" id="IPR011045">
    <property type="entry name" value="N2O_reductase_N"/>
</dbReference>
<reference evidence="4 5" key="1">
    <citation type="submission" date="2016-06" db="EMBL/GenBank/DDBJ databases">
        <authorList>
            <person name="Kjaerup R.B."/>
            <person name="Dalgaard T.S."/>
            <person name="Juul-Madsen H.R."/>
        </authorList>
    </citation>
    <scope>NUCLEOTIDE SEQUENCE [LARGE SCALE GENOMIC DNA]</scope>
    <source>
        <strain evidence="4 5">DSM 16361</strain>
    </source>
</reference>
<dbReference type="PROSITE" id="PS51318">
    <property type="entry name" value="TAT"/>
    <property type="match status" value="1"/>
</dbReference>
<name>A0A238D0F1_THIDL</name>
<dbReference type="InterPro" id="IPR015943">
    <property type="entry name" value="WD40/YVTN_repeat-like_dom_sf"/>
</dbReference>
<evidence type="ECO:0000256" key="2">
    <source>
        <dbReference type="ARBA" id="ARBA00022729"/>
    </source>
</evidence>
<protein>
    <submittedName>
        <fullName evidence="4">Putative Quinoprotein amine dehydrogenase, beta chain-like</fullName>
    </submittedName>
</protein>
<gene>
    <name evidence="4" type="ORF">THIARS_40362</name>
</gene>
<organism evidence="4 5">
    <name type="scientific">Thiomonas delicata</name>
    <name type="common">Thiomonas cuprina</name>
    <dbReference type="NCBI Taxonomy" id="364030"/>
    <lineage>
        <taxon>Bacteria</taxon>
        <taxon>Pseudomonadati</taxon>
        <taxon>Pseudomonadota</taxon>
        <taxon>Betaproteobacteria</taxon>
        <taxon>Burkholderiales</taxon>
        <taxon>Thiomonas</taxon>
    </lineage>
</organism>
<dbReference type="AlphaFoldDB" id="A0A238D0F1"/>
<evidence type="ECO:0000256" key="1">
    <source>
        <dbReference type="ARBA" id="ARBA00001935"/>
    </source>
</evidence>
<dbReference type="Gene3D" id="2.130.10.10">
    <property type="entry name" value="YVTN repeat-like/Quinoprotein amine dehydrogenase"/>
    <property type="match status" value="3"/>
</dbReference>
<evidence type="ECO:0000259" key="3">
    <source>
        <dbReference type="Pfam" id="PF21783"/>
    </source>
</evidence>
<dbReference type="Proteomes" id="UP000214566">
    <property type="component" value="Unassembled WGS sequence"/>
</dbReference>
<dbReference type="InterPro" id="IPR048433">
    <property type="entry name" value="YNCE-like_beta-prop"/>
</dbReference>
<sequence>MAQVNKTPCARVTVAPSTFSRPPRVPTIMRRQLLKAALSAAIVPALSRPLSAWAASLPPDVVVVLNSGDATITLIDQATRRPVQTFPVGKEPHHLMATPDNRSLIVANAVGNDLVFLNPVTGQPQGTVPGIEDPYQIGFSPDKKWFLTNCLRLNRVDIYAYDGKTLRLSKRMPLEALPSHMAFTADSQIAFVTLQQTNELAAIHLPTQSLLWTMPVGETPAGVWLTPQDRVLLVALTGSDAVVAVDWRARSIVRRITTGKAAHNFRSLADGRHVLVSNRIADTISILDMQQLTNVGEIAGLRPGPDDMELSADRRWLWTTFRFDRTVGVIDMQSRKLVDVIGVGKSPHGIYFYDRAPFYDNLPPALQAHAPRPV</sequence>
<comment type="cofactor">
    <cofactor evidence="1">
        <name>Cu cation</name>
        <dbReference type="ChEBI" id="CHEBI:23378"/>
    </cofactor>
</comment>
<dbReference type="SUPFAM" id="SSF50974">
    <property type="entry name" value="Nitrous oxide reductase, N-terminal domain"/>
    <property type="match status" value="1"/>
</dbReference>
<proteinExistence type="predicted"/>
<feature type="domain" description="YNCE-like beta-propeller" evidence="3">
    <location>
        <begin position="43"/>
        <end position="357"/>
    </location>
</feature>
<dbReference type="InterPro" id="IPR006311">
    <property type="entry name" value="TAT_signal"/>
</dbReference>